<dbReference type="PANTHER" id="PTHR11772">
    <property type="entry name" value="ASPARAGINE SYNTHETASE"/>
    <property type="match status" value="1"/>
</dbReference>
<sequence>MVIFGEGPDEIFGGYLYFHKAPNKEELLHENIKALHQYDCLRDNKSIFAWSSEARVPFLDKEVINMAMDIDPEWKIIKPNQERIEDWIVRKAFDYEENPYLPKKIPRTIENTREFDDIVPDDEEIAVEGCMHGDLDSVYSTLLYLEKVENTKIDLLICCGDFQLGRCGGAPISPHERISNSSALSMTDGIFGLIPHLLRRKRLRSLELELVPKDGLRFKEGSDEEARNLNDYRGDNLSVPNAGKGGQATREILEVLLEPESCTTSSREWTSSMPVLDPNDQGEVREEETVAGLVAAMISSLVTKAISSSHQGTQVFQTMDEHQGAFPRTLSGKIKNWAEDQANISVVSGQEGPSQNSIKQRNHVCKAMQDNQGVSPRAGSDQSKLGAETQIPVLVASGQGGPTQQLDQLDPDLEEENVGGRGSETQELDPAGATEISSVQPACFEEAKVGSGAQIGGIIGVQGTSIQTSPLSASQGQDVDNSLIQLLVPGTYQLSLSPTRTILISGEDGAGSRDHEGLSQNFIPLPSAGDILIPRTGEEMVDFSALGSPISQGAPSQNRLSLRSVSREQITADRVEGIRVVEVDLVRREAGSESVPKWVLDHIADFAKFLGLSFEGRESEVLDLFRSLEPQGGPSREKYSQGS</sequence>
<protein>
    <recommendedName>
        <fullName evidence="4">Asparagine synthetase domain-containing protein</fullName>
    </recommendedName>
</protein>
<feature type="region of interest" description="Disordered" evidence="3">
    <location>
        <begin position="263"/>
        <end position="283"/>
    </location>
</feature>
<feature type="compositionally biased region" description="Polar residues" evidence="3">
    <location>
        <begin position="263"/>
        <end position="273"/>
    </location>
</feature>
<dbReference type="GO" id="GO:0005829">
    <property type="term" value="C:cytosol"/>
    <property type="evidence" value="ECO:0007669"/>
    <property type="project" value="TreeGrafter"/>
</dbReference>
<evidence type="ECO:0000256" key="2">
    <source>
        <dbReference type="ARBA" id="ARBA00022840"/>
    </source>
</evidence>
<feature type="domain" description="Asparagine synthetase" evidence="4">
    <location>
        <begin position="26"/>
        <end position="105"/>
    </location>
</feature>
<dbReference type="GO" id="GO:0005524">
    <property type="term" value="F:ATP binding"/>
    <property type="evidence" value="ECO:0007669"/>
    <property type="project" value="UniProtKB-KW"/>
</dbReference>
<dbReference type="PANTHER" id="PTHR11772:SF48">
    <property type="entry name" value="ASPARAGINE SYNTHETASE [GLUTAMINE-HYDROLYZING] 1"/>
    <property type="match status" value="1"/>
</dbReference>
<keyword evidence="1" id="KW-0547">Nucleotide-binding</keyword>
<keyword evidence="6" id="KW-1185">Reference proteome</keyword>
<accession>A0A834Y8A0</accession>
<comment type="caution">
    <text evidence="5">The sequence shown here is derived from an EMBL/GenBank/DDBJ whole genome shotgun (WGS) entry which is preliminary data.</text>
</comment>
<dbReference type="Pfam" id="PF00733">
    <property type="entry name" value="Asn_synthase"/>
    <property type="match status" value="1"/>
</dbReference>
<gene>
    <name evidence="5" type="ORF">HHK36_030815</name>
</gene>
<evidence type="ECO:0000313" key="5">
    <source>
        <dbReference type="EMBL" id="KAF8377438.1"/>
    </source>
</evidence>
<evidence type="ECO:0000313" key="6">
    <source>
        <dbReference type="Proteomes" id="UP000655225"/>
    </source>
</evidence>
<dbReference type="GO" id="GO:0004066">
    <property type="term" value="F:asparagine synthase (glutamine-hydrolyzing) activity"/>
    <property type="evidence" value="ECO:0007669"/>
    <property type="project" value="InterPro"/>
</dbReference>
<organism evidence="5 6">
    <name type="scientific">Tetracentron sinense</name>
    <name type="common">Spur-leaf</name>
    <dbReference type="NCBI Taxonomy" id="13715"/>
    <lineage>
        <taxon>Eukaryota</taxon>
        <taxon>Viridiplantae</taxon>
        <taxon>Streptophyta</taxon>
        <taxon>Embryophyta</taxon>
        <taxon>Tracheophyta</taxon>
        <taxon>Spermatophyta</taxon>
        <taxon>Magnoliopsida</taxon>
        <taxon>Trochodendrales</taxon>
        <taxon>Trochodendraceae</taxon>
        <taxon>Tetracentron</taxon>
    </lineage>
</organism>
<dbReference type="OrthoDB" id="409189at2759"/>
<dbReference type="Proteomes" id="UP000655225">
    <property type="component" value="Unassembled WGS sequence"/>
</dbReference>
<dbReference type="SUPFAM" id="SSF52402">
    <property type="entry name" value="Adenine nucleotide alpha hydrolases-like"/>
    <property type="match status" value="1"/>
</dbReference>
<reference evidence="5 6" key="1">
    <citation type="submission" date="2020-04" db="EMBL/GenBank/DDBJ databases">
        <title>Plant Genome Project.</title>
        <authorList>
            <person name="Zhang R.-G."/>
        </authorList>
    </citation>
    <scope>NUCLEOTIDE SEQUENCE [LARGE SCALE GENOMIC DNA]</scope>
    <source>
        <strain evidence="5">YNK0</strain>
        <tissue evidence="5">Leaf</tissue>
    </source>
</reference>
<evidence type="ECO:0000256" key="3">
    <source>
        <dbReference type="SAM" id="MobiDB-lite"/>
    </source>
</evidence>
<dbReference type="InterPro" id="IPR050795">
    <property type="entry name" value="Asn_Synthetase"/>
</dbReference>
<dbReference type="EMBL" id="JABCRI010000024">
    <property type="protein sequence ID" value="KAF8377438.1"/>
    <property type="molecule type" value="Genomic_DNA"/>
</dbReference>
<dbReference type="InterPro" id="IPR001962">
    <property type="entry name" value="Asn_synthase"/>
</dbReference>
<name>A0A834Y8A0_TETSI</name>
<dbReference type="GO" id="GO:0006529">
    <property type="term" value="P:asparagine biosynthetic process"/>
    <property type="evidence" value="ECO:0007669"/>
    <property type="project" value="InterPro"/>
</dbReference>
<dbReference type="InterPro" id="IPR014729">
    <property type="entry name" value="Rossmann-like_a/b/a_fold"/>
</dbReference>
<evidence type="ECO:0000259" key="4">
    <source>
        <dbReference type="Pfam" id="PF00733"/>
    </source>
</evidence>
<dbReference type="Gene3D" id="3.40.50.620">
    <property type="entry name" value="HUPs"/>
    <property type="match status" value="1"/>
</dbReference>
<dbReference type="AlphaFoldDB" id="A0A834Y8A0"/>
<proteinExistence type="predicted"/>
<keyword evidence="2" id="KW-0067">ATP-binding</keyword>
<evidence type="ECO:0000256" key="1">
    <source>
        <dbReference type="ARBA" id="ARBA00022741"/>
    </source>
</evidence>
<dbReference type="CDD" id="cd01991">
    <property type="entry name" value="Asn_synthase_B_C"/>
    <property type="match status" value="1"/>
</dbReference>